<protein>
    <submittedName>
        <fullName evidence="1">Ankyrin repeat-containing domain superfamily</fullName>
    </submittedName>
    <submittedName>
        <fullName evidence="2">Ankyrin_repeat-containing domain superfamily</fullName>
    </submittedName>
</protein>
<proteinExistence type="predicted"/>
<dbReference type="Gene3D" id="1.25.40.20">
    <property type="entry name" value="Ankyrin repeat-containing domain"/>
    <property type="match status" value="1"/>
</dbReference>
<accession>A0AA86PFY4</accession>
<sequence length="317" mass="36715">MQADVTIDKYFDAIIENKLQIVKSAPKKYIKRVDKREQSAQIVTNCPSIFYAILYFRNEILNYLLDNKAPIYTTEKLQAQLLDDPEPLDVEKNTSALLFALCVNNAYAVKTLFDSFPELVLKSSKAGTSILELSVRFNNESCKQIWQNVKVLKTLIGHQNKVKLNPLQTACLFGRNEILRFWYKMMSMFDELRAEFFKAALMLNDNFNNIVELAEELIDFEACETTEDDKFDSLDIAQLIMKDALEYAESYKDFDPAIKKLLQQLTNQVEKKPAKLGQLLVVTDTAYNDEEYDMIQNQIFNEKVERMKRGEVSDELE</sequence>
<evidence type="ECO:0000313" key="3">
    <source>
        <dbReference type="Proteomes" id="UP001642409"/>
    </source>
</evidence>
<dbReference type="SUPFAM" id="SSF48403">
    <property type="entry name" value="Ankyrin repeat"/>
    <property type="match status" value="1"/>
</dbReference>
<dbReference type="EMBL" id="CAXDID020000084">
    <property type="protein sequence ID" value="CAL6020141.1"/>
    <property type="molecule type" value="Genomic_DNA"/>
</dbReference>
<keyword evidence="3" id="KW-1185">Reference proteome</keyword>
<reference evidence="1" key="1">
    <citation type="submission" date="2023-06" db="EMBL/GenBank/DDBJ databases">
        <authorList>
            <person name="Kurt Z."/>
        </authorList>
    </citation>
    <scope>NUCLEOTIDE SEQUENCE</scope>
</reference>
<dbReference type="EMBL" id="CATOUU010000590">
    <property type="protein sequence ID" value="CAI9935029.1"/>
    <property type="molecule type" value="Genomic_DNA"/>
</dbReference>
<gene>
    <name evidence="1" type="ORF">HINF_LOCUS22674</name>
    <name evidence="2" type="ORF">HINF_LOCUS27290</name>
</gene>
<name>A0AA86PFY4_9EUKA</name>
<dbReference type="Proteomes" id="UP001642409">
    <property type="component" value="Unassembled WGS sequence"/>
</dbReference>
<evidence type="ECO:0000313" key="2">
    <source>
        <dbReference type="EMBL" id="CAL6020141.1"/>
    </source>
</evidence>
<organism evidence="1">
    <name type="scientific">Hexamita inflata</name>
    <dbReference type="NCBI Taxonomy" id="28002"/>
    <lineage>
        <taxon>Eukaryota</taxon>
        <taxon>Metamonada</taxon>
        <taxon>Diplomonadida</taxon>
        <taxon>Hexamitidae</taxon>
        <taxon>Hexamitinae</taxon>
        <taxon>Hexamita</taxon>
    </lineage>
</organism>
<dbReference type="InterPro" id="IPR036770">
    <property type="entry name" value="Ankyrin_rpt-contain_sf"/>
</dbReference>
<reference evidence="2 3" key="2">
    <citation type="submission" date="2024-07" db="EMBL/GenBank/DDBJ databases">
        <authorList>
            <person name="Akdeniz Z."/>
        </authorList>
    </citation>
    <scope>NUCLEOTIDE SEQUENCE [LARGE SCALE GENOMIC DNA]</scope>
</reference>
<evidence type="ECO:0000313" key="1">
    <source>
        <dbReference type="EMBL" id="CAI9935029.1"/>
    </source>
</evidence>
<dbReference type="AlphaFoldDB" id="A0AA86PFY4"/>
<comment type="caution">
    <text evidence="1">The sequence shown here is derived from an EMBL/GenBank/DDBJ whole genome shotgun (WGS) entry which is preliminary data.</text>
</comment>